<comment type="subcellular location">
    <subcellularLocation>
        <location evidence="1">Golgi apparatus membrane</location>
        <topology evidence="1">Single-pass type II membrane protein</topology>
    </subcellularLocation>
</comment>
<organism evidence="8 9">
    <name type="scientific">Daphnia pulex</name>
    <name type="common">Water flea</name>
    <dbReference type="NCBI Taxonomy" id="6669"/>
    <lineage>
        <taxon>Eukaryota</taxon>
        <taxon>Metazoa</taxon>
        <taxon>Ecdysozoa</taxon>
        <taxon>Arthropoda</taxon>
        <taxon>Crustacea</taxon>
        <taxon>Branchiopoda</taxon>
        <taxon>Diplostraca</taxon>
        <taxon>Cladocera</taxon>
        <taxon>Anomopoda</taxon>
        <taxon>Daphniidae</taxon>
        <taxon>Daphnia</taxon>
    </lineage>
</organism>
<evidence type="ECO:0000313" key="8">
    <source>
        <dbReference type="EMBL" id="EFX83650.1"/>
    </source>
</evidence>
<feature type="domain" description="Alpha 1,4-glycosyltransferase" evidence="7">
    <location>
        <begin position="187"/>
        <end position="321"/>
    </location>
</feature>
<evidence type="ECO:0000256" key="3">
    <source>
        <dbReference type="ARBA" id="ARBA00022676"/>
    </source>
</evidence>
<gene>
    <name evidence="8" type="ORF">DAPPUDRAFT_239742</name>
</gene>
<dbReference type="InterPro" id="IPR007577">
    <property type="entry name" value="GlycoTrfase_DXD_sugar-bd_CS"/>
</dbReference>
<dbReference type="AlphaFoldDB" id="E9G9Y7"/>
<keyword evidence="4" id="KW-0808">Transferase</keyword>
<dbReference type="GO" id="GO:0000139">
    <property type="term" value="C:Golgi membrane"/>
    <property type="evidence" value="ECO:0007669"/>
    <property type="project" value="UniProtKB-SubCell"/>
</dbReference>
<keyword evidence="5" id="KW-0333">Golgi apparatus</keyword>
<dbReference type="InterPro" id="IPR007652">
    <property type="entry name" value="A1-4-GlycosylTfrase_dom"/>
</dbReference>
<dbReference type="InterPro" id="IPR051981">
    <property type="entry name" value="Glycosyltransf_32"/>
</dbReference>
<dbReference type="EMBL" id="GL732536">
    <property type="protein sequence ID" value="EFX83650.1"/>
    <property type="molecule type" value="Genomic_DNA"/>
</dbReference>
<dbReference type="Proteomes" id="UP000000305">
    <property type="component" value="Unassembled WGS sequence"/>
</dbReference>
<evidence type="ECO:0000256" key="5">
    <source>
        <dbReference type="ARBA" id="ARBA00023034"/>
    </source>
</evidence>
<keyword evidence="9" id="KW-1185">Reference proteome</keyword>
<dbReference type="HOGENOM" id="CLU_049512_1_0_1"/>
<dbReference type="GO" id="GO:0006688">
    <property type="term" value="P:glycosphingolipid biosynthetic process"/>
    <property type="evidence" value="ECO:0000318"/>
    <property type="project" value="GO_Central"/>
</dbReference>
<dbReference type="PhylomeDB" id="E9G9Y7"/>
<dbReference type="Pfam" id="PF04572">
    <property type="entry name" value="Gb3_synth"/>
    <property type="match status" value="1"/>
</dbReference>
<evidence type="ECO:0000313" key="9">
    <source>
        <dbReference type="Proteomes" id="UP000000305"/>
    </source>
</evidence>
<dbReference type="KEGG" id="dpx:DAPPUDRAFT_239742"/>
<sequence length="327" mass="36613">MQNDVLPSQWKPLDSNIPANLIDRRIFFHETSGKADLNLQQCCAVESAAKHNHDRLVQLFLRPRSTAGCSVGSESSSPFPSTSTFYSPPWLEVLSQYPNVAAVLVNEDHYFAGSPLQDWYKKGQWLKSPHQVAHLSDYIRILTLNKGGGLYLDTDILTLKAYQGDHFRNCLSYDSSDMGVISNGVMHLERGHRLTVQMMRLMAEEYDPSEMVFHGSQAVSFLMHSSCGVVQADPSSNTCKDIHLLSSNFFFLIERPFSDVLYDKLSNSTNAIGILSQIKKSYGVHLWNSEKENRQRPFLAADSDSILGALAQIHCPLTVAKASQFHS</sequence>
<evidence type="ECO:0000256" key="1">
    <source>
        <dbReference type="ARBA" id="ARBA00004323"/>
    </source>
</evidence>
<evidence type="ECO:0000256" key="6">
    <source>
        <dbReference type="ARBA" id="ARBA00023136"/>
    </source>
</evidence>
<dbReference type="Pfam" id="PF04488">
    <property type="entry name" value="Gly_transf_sug"/>
    <property type="match status" value="1"/>
</dbReference>
<reference evidence="8 9" key="1">
    <citation type="journal article" date="2011" name="Science">
        <title>The ecoresponsive genome of Daphnia pulex.</title>
        <authorList>
            <person name="Colbourne J.K."/>
            <person name="Pfrender M.E."/>
            <person name="Gilbert D."/>
            <person name="Thomas W.K."/>
            <person name="Tucker A."/>
            <person name="Oakley T.H."/>
            <person name="Tokishita S."/>
            <person name="Aerts A."/>
            <person name="Arnold G.J."/>
            <person name="Basu M.K."/>
            <person name="Bauer D.J."/>
            <person name="Caceres C.E."/>
            <person name="Carmel L."/>
            <person name="Casola C."/>
            <person name="Choi J.H."/>
            <person name="Detter J.C."/>
            <person name="Dong Q."/>
            <person name="Dusheyko S."/>
            <person name="Eads B.D."/>
            <person name="Frohlich T."/>
            <person name="Geiler-Samerotte K.A."/>
            <person name="Gerlach D."/>
            <person name="Hatcher P."/>
            <person name="Jogdeo S."/>
            <person name="Krijgsveld J."/>
            <person name="Kriventseva E.V."/>
            <person name="Kultz D."/>
            <person name="Laforsch C."/>
            <person name="Lindquist E."/>
            <person name="Lopez J."/>
            <person name="Manak J.R."/>
            <person name="Muller J."/>
            <person name="Pangilinan J."/>
            <person name="Patwardhan R.P."/>
            <person name="Pitluck S."/>
            <person name="Pritham E.J."/>
            <person name="Rechtsteiner A."/>
            <person name="Rho M."/>
            <person name="Rogozin I.B."/>
            <person name="Sakarya O."/>
            <person name="Salamov A."/>
            <person name="Schaack S."/>
            <person name="Shapiro H."/>
            <person name="Shiga Y."/>
            <person name="Skalitzky C."/>
            <person name="Smith Z."/>
            <person name="Souvorov A."/>
            <person name="Sung W."/>
            <person name="Tang Z."/>
            <person name="Tsuchiya D."/>
            <person name="Tu H."/>
            <person name="Vos H."/>
            <person name="Wang M."/>
            <person name="Wolf Y.I."/>
            <person name="Yamagata H."/>
            <person name="Yamada T."/>
            <person name="Ye Y."/>
            <person name="Shaw J.R."/>
            <person name="Andrews J."/>
            <person name="Crease T.J."/>
            <person name="Tang H."/>
            <person name="Lucas S.M."/>
            <person name="Robertson H.M."/>
            <person name="Bork P."/>
            <person name="Koonin E.V."/>
            <person name="Zdobnov E.M."/>
            <person name="Grigoriev I.V."/>
            <person name="Lynch M."/>
            <person name="Boore J.L."/>
        </authorList>
    </citation>
    <scope>NUCLEOTIDE SEQUENCE [LARGE SCALE GENOMIC DNA]</scope>
</reference>
<evidence type="ECO:0000256" key="4">
    <source>
        <dbReference type="ARBA" id="ARBA00022679"/>
    </source>
</evidence>
<protein>
    <recommendedName>
        <fullName evidence="7">Alpha 1,4-glycosyltransferase domain-containing protein</fullName>
    </recommendedName>
</protein>
<accession>E9G9Y7</accession>
<dbReference type="OMA" id="KEVHWAH"/>
<dbReference type="InParanoid" id="E9G9Y7"/>
<proteinExistence type="inferred from homology"/>
<comment type="similarity">
    <text evidence="2">Belongs to the glycosyltransferase 32 family.</text>
</comment>
<dbReference type="SUPFAM" id="SSF53448">
    <property type="entry name" value="Nucleotide-diphospho-sugar transferases"/>
    <property type="match status" value="1"/>
</dbReference>
<dbReference type="PANTHER" id="PTHR12042:SF21">
    <property type="entry name" value="ALPHA1,4-GALACTOSYLTRANSFERASE 1-RELATED"/>
    <property type="match status" value="1"/>
</dbReference>
<dbReference type="OrthoDB" id="409543at2759"/>
<evidence type="ECO:0000259" key="7">
    <source>
        <dbReference type="Pfam" id="PF04572"/>
    </source>
</evidence>
<evidence type="ECO:0000256" key="2">
    <source>
        <dbReference type="ARBA" id="ARBA00009003"/>
    </source>
</evidence>
<name>E9G9Y7_DAPPU</name>
<dbReference type="GO" id="GO:0016758">
    <property type="term" value="F:hexosyltransferase activity"/>
    <property type="evidence" value="ECO:0000318"/>
    <property type="project" value="GO_Central"/>
</dbReference>
<dbReference type="Gene3D" id="3.90.550.20">
    <property type="match status" value="1"/>
</dbReference>
<keyword evidence="3" id="KW-0328">Glycosyltransferase</keyword>
<keyword evidence="6" id="KW-0472">Membrane</keyword>
<dbReference type="InterPro" id="IPR029044">
    <property type="entry name" value="Nucleotide-diphossugar_trans"/>
</dbReference>
<dbReference type="eggNOG" id="KOG1928">
    <property type="taxonomic scope" value="Eukaryota"/>
</dbReference>
<dbReference type="PANTHER" id="PTHR12042">
    <property type="entry name" value="LACTOSYLCERAMIDE 4-ALPHA-GALACTOSYLTRANSFERASE ALPHA- 1,4-GALACTOSYLTRANSFERASE"/>
    <property type="match status" value="1"/>
</dbReference>
<dbReference type="STRING" id="6669.E9G9Y7"/>